<keyword evidence="11" id="KW-1185">Reference proteome</keyword>
<dbReference type="AlphaFoldDB" id="A0A4Q9VTD7"/>
<dbReference type="InterPro" id="IPR004680">
    <property type="entry name" value="Cit_transptr-like_dom"/>
</dbReference>
<feature type="transmembrane region" description="Helical" evidence="8">
    <location>
        <begin position="337"/>
        <end position="363"/>
    </location>
</feature>
<accession>A0A4Q9VTD7</accession>
<feature type="transmembrane region" description="Helical" evidence="8">
    <location>
        <begin position="425"/>
        <end position="446"/>
    </location>
</feature>
<feature type="transmembrane region" description="Helical" evidence="8">
    <location>
        <begin position="149"/>
        <end position="168"/>
    </location>
</feature>
<dbReference type="GO" id="GO:0005886">
    <property type="term" value="C:plasma membrane"/>
    <property type="evidence" value="ECO:0007669"/>
    <property type="project" value="UniProtKB-SubCell"/>
</dbReference>
<dbReference type="Pfam" id="PF03600">
    <property type="entry name" value="CitMHS"/>
    <property type="match status" value="1"/>
</dbReference>
<dbReference type="EMBL" id="SJFN01000012">
    <property type="protein sequence ID" value="TBW38226.1"/>
    <property type="molecule type" value="Genomic_DNA"/>
</dbReference>
<evidence type="ECO:0000313" key="11">
    <source>
        <dbReference type="Proteomes" id="UP000292781"/>
    </source>
</evidence>
<keyword evidence="4" id="KW-1003">Cell membrane</keyword>
<evidence type="ECO:0000256" key="1">
    <source>
        <dbReference type="ARBA" id="ARBA00004651"/>
    </source>
</evidence>
<feature type="transmembrane region" description="Helical" evidence="8">
    <location>
        <begin position="238"/>
        <end position="256"/>
    </location>
</feature>
<dbReference type="OrthoDB" id="9774335at2"/>
<keyword evidence="5 8" id="KW-0812">Transmembrane</keyword>
<dbReference type="InterPro" id="IPR000802">
    <property type="entry name" value="Arsenical_pump_ArsB"/>
</dbReference>
<evidence type="ECO:0000256" key="6">
    <source>
        <dbReference type="ARBA" id="ARBA00022989"/>
    </source>
</evidence>
<feature type="transmembrane region" description="Helical" evidence="8">
    <location>
        <begin position="12"/>
        <end position="35"/>
    </location>
</feature>
<dbReference type="Proteomes" id="UP000292781">
    <property type="component" value="Unassembled WGS sequence"/>
</dbReference>
<evidence type="ECO:0000256" key="5">
    <source>
        <dbReference type="ARBA" id="ARBA00022692"/>
    </source>
</evidence>
<evidence type="ECO:0000256" key="7">
    <source>
        <dbReference type="ARBA" id="ARBA00023136"/>
    </source>
</evidence>
<dbReference type="PANTHER" id="PTHR43568">
    <property type="entry name" value="P PROTEIN"/>
    <property type="match status" value="1"/>
</dbReference>
<dbReference type="PRINTS" id="PR00758">
    <property type="entry name" value="ARSENICPUMP"/>
</dbReference>
<feature type="transmembrane region" description="Helical" evidence="8">
    <location>
        <begin position="65"/>
        <end position="85"/>
    </location>
</feature>
<feature type="transmembrane region" description="Helical" evidence="8">
    <location>
        <begin position="106"/>
        <end position="124"/>
    </location>
</feature>
<evidence type="ECO:0000256" key="4">
    <source>
        <dbReference type="ARBA" id="ARBA00022475"/>
    </source>
</evidence>
<evidence type="ECO:0000259" key="9">
    <source>
        <dbReference type="Pfam" id="PF03600"/>
    </source>
</evidence>
<dbReference type="PANTHER" id="PTHR43568:SF1">
    <property type="entry name" value="P PROTEIN"/>
    <property type="match status" value="1"/>
</dbReference>
<evidence type="ECO:0000256" key="3">
    <source>
        <dbReference type="ARBA" id="ARBA00022448"/>
    </source>
</evidence>
<comment type="subcellular location">
    <subcellularLocation>
        <location evidence="1">Cell membrane</location>
        <topology evidence="1">Multi-pass membrane protein</topology>
    </subcellularLocation>
</comment>
<protein>
    <recommendedName>
        <fullName evidence="9">Citrate transporter-like domain-containing protein</fullName>
    </recommendedName>
</protein>
<feature type="transmembrane region" description="Helical" evidence="8">
    <location>
        <begin position="300"/>
        <end position="325"/>
    </location>
</feature>
<dbReference type="RefSeq" id="WP_131308958.1">
    <property type="nucleotide sequence ID" value="NZ_SJFN01000012.1"/>
</dbReference>
<feature type="transmembrane region" description="Helical" evidence="8">
    <location>
        <begin position="383"/>
        <end position="413"/>
    </location>
</feature>
<feature type="transmembrane region" description="Helical" evidence="8">
    <location>
        <begin position="42"/>
        <end position="59"/>
    </location>
</feature>
<feature type="domain" description="Citrate transporter-like" evidence="9">
    <location>
        <begin position="31"/>
        <end position="391"/>
    </location>
</feature>
<keyword evidence="7 8" id="KW-0472">Membrane</keyword>
<evidence type="ECO:0000256" key="8">
    <source>
        <dbReference type="SAM" id="Phobius"/>
    </source>
</evidence>
<evidence type="ECO:0000313" key="10">
    <source>
        <dbReference type="EMBL" id="TBW38226.1"/>
    </source>
</evidence>
<feature type="transmembrane region" description="Helical" evidence="8">
    <location>
        <begin position="188"/>
        <end position="210"/>
    </location>
</feature>
<reference evidence="10 11" key="1">
    <citation type="submission" date="2019-02" db="EMBL/GenBank/DDBJ databases">
        <title>Siculibacillus lacustris gen. nov., sp. nov., a new rosette-forming bacterium isolated from a freshwater crater lake (Lake St. Ana, Romania).</title>
        <authorList>
            <person name="Felfoldi T."/>
            <person name="Marton Z."/>
            <person name="Szabo A."/>
            <person name="Mentes A."/>
            <person name="Boka K."/>
            <person name="Marialigeti K."/>
            <person name="Mathe I."/>
            <person name="Koncz M."/>
            <person name="Schumann P."/>
            <person name="Toth E."/>
        </authorList>
    </citation>
    <scope>NUCLEOTIDE SEQUENCE [LARGE SCALE GENOMIC DNA]</scope>
    <source>
        <strain evidence="10 11">SA-279</strain>
    </source>
</reference>
<keyword evidence="6 8" id="KW-1133">Transmembrane helix</keyword>
<proteinExistence type="inferred from homology"/>
<name>A0A4Q9VTD7_9HYPH</name>
<gene>
    <name evidence="10" type="ORF">EYW49_09770</name>
</gene>
<evidence type="ECO:0000256" key="2">
    <source>
        <dbReference type="ARBA" id="ARBA00009843"/>
    </source>
</evidence>
<sequence>MIASPADAVTAATVLGLPVLPVATGVFLVTYAVILTERVNRALVALAGAGVLVLTGLLSQSEAVAAIDFNTIGLLLGMMVIVTVTKETGLFQYMALKAAQLVAAEPIALLIMLSTITAVCSAFLDNVTTVLLIAPVTLSLTSMLKIDPWPYLIGAIFASNIGGTATLVGDPPNIMIGSATGLGFNAFIWHLTPVITVIHVVTVGLLVLVWRRDLVATPEARAAVMAMHPADALQDRRLLVNCLGVLAVVIAGFALHHATGLEVASIAMAGAVLLLLLETWSHTSEEQHHKVQSAVAEAEWVTLLFFVGLFVVVHGLVKVGLIDALAHRLLEATGGNLLATTMAVLWGSAFLSAIIDNIPYVATMIPLLQAMAPQLGTPEHTEVLWWSLSAGACLGGNGTLIGASANLVVAGIAAKQGYMITFLRYLKFGLPLMIVSIAISHLYIWLRYF</sequence>
<comment type="similarity">
    <text evidence="2">Belongs to the CitM (TC 2.A.11) transporter family.</text>
</comment>
<keyword evidence="3" id="KW-0813">Transport</keyword>
<dbReference type="InterPro" id="IPR051475">
    <property type="entry name" value="Diverse_Ion_Transporter"/>
</dbReference>
<organism evidence="10 11">
    <name type="scientific">Siculibacillus lacustris</name>
    <dbReference type="NCBI Taxonomy" id="1549641"/>
    <lineage>
        <taxon>Bacteria</taxon>
        <taxon>Pseudomonadati</taxon>
        <taxon>Pseudomonadota</taxon>
        <taxon>Alphaproteobacteria</taxon>
        <taxon>Hyphomicrobiales</taxon>
        <taxon>Ancalomicrobiaceae</taxon>
        <taxon>Siculibacillus</taxon>
    </lineage>
</organism>
<dbReference type="GO" id="GO:0015105">
    <property type="term" value="F:arsenite transmembrane transporter activity"/>
    <property type="evidence" value="ECO:0007669"/>
    <property type="project" value="InterPro"/>
</dbReference>
<comment type="caution">
    <text evidence="10">The sequence shown here is derived from an EMBL/GenBank/DDBJ whole genome shotgun (WGS) entry which is preliminary data.</text>
</comment>
<dbReference type="CDD" id="cd01116">
    <property type="entry name" value="P_permease"/>
    <property type="match status" value="1"/>
</dbReference>